<proteinExistence type="predicted"/>
<dbReference type="Gene3D" id="1.20.5.170">
    <property type="match status" value="1"/>
</dbReference>
<evidence type="ECO:0008006" key="3">
    <source>
        <dbReference type="Google" id="ProtNLM"/>
    </source>
</evidence>
<dbReference type="SUPFAM" id="SSF57959">
    <property type="entry name" value="Leucine zipper domain"/>
    <property type="match status" value="1"/>
</dbReference>
<protein>
    <recommendedName>
        <fullName evidence="3">BZIP domain-containing protein</fullName>
    </recommendedName>
</protein>
<dbReference type="STRING" id="660025.F9GF36"/>
<evidence type="ECO:0000256" key="1">
    <source>
        <dbReference type="SAM" id="MobiDB-lite"/>
    </source>
</evidence>
<feature type="compositionally biased region" description="Polar residues" evidence="1">
    <location>
        <begin position="119"/>
        <end position="135"/>
    </location>
</feature>
<dbReference type="EMBL" id="AFQF01006738">
    <property type="protein sequence ID" value="EGU72221.1"/>
    <property type="molecule type" value="Genomic_DNA"/>
</dbReference>
<dbReference type="InterPro" id="IPR046347">
    <property type="entry name" value="bZIP_sf"/>
</dbReference>
<dbReference type="OrthoDB" id="295274at2759"/>
<organism evidence="2">
    <name type="scientific">Fusarium oxysporum (strain Fo5176)</name>
    <name type="common">Fusarium vascular wilt</name>
    <dbReference type="NCBI Taxonomy" id="660025"/>
    <lineage>
        <taxon>Eukaryota</taxon>
        <taxon>Fungi</taxon>
        <taxon>Dikarya</taxon>
        <taxon>Ascomycota</taxon>
        <taxon>Pezizomycotina</taxon>
        <taxon>Sordariomycetes</taxon>
        <taxon>Hypocreomycetidae</taxon>
        <taxon>Hypocreales</taxon>
        <taxon>Nectriaceae</taxon>
        <taxon>Fusarium</taxon>
        <taxon>Fusarium oxysporum species complex</taxon>
    </lineage>
</organism>
<name>F9GF36_FUSOF</name>
<dbReference type="AlphaFoldDB" id="F9GF36"/>
<feature type="region of interest" description="Disordered" evidence="1">
    <location>
        <begin position="354"/>
        <end position="374"/>
    </location>
</feature>
<gene>
    <name evidence="2" type="ORF">FOXB_17270</name>
</gene>
<accession>F9GF36</accession>
<sequence length="447" mass="49675">MAFTDVTEDAGYFRTPSFFGYNELGGEQSCFDLRWQDIPDGLLPWYWVASSSGSLTANSTSFQGSHPSMPDFKQPRNTEIPNSLLDKTGFGSVQPSFASYTVQQSSAFIYPIQETPTGENIAPNFSQNRDSQGSLDSLKASDLNRAHSVLEPYKKEARGRKPRQRQPLCDTKSPQERRTQLNNAKNRQYLNALERNRHAAAKCCARKQDQENALASEVEVLEGRHQQLSSCHNNLIEPTWAACIERIGMLSGLGCSRVKHSSKNTLSPEAQSRRRCLLDHEASGSVGAARHFEGGRNLPRMFQGTFSVLSRTDPRDSCTALNHPPLTRLYAPVRGMAREPNLYRSMRSIQRIFEPEHDESHKRGRRGAPPAPAPLYRSQLLPGSHVVFVEAKLALFQSTPPACRASNKIGVTEARKVSDQLQLICLSGCMEEDVKSQCGSSPRPGLP</sequence>
<feature type="region of interest" description="Disordered" evidence="1">
    <location>
        <begin position="119"/>
        <end position="186"/>
    </location>
</feature>
<reference evidence="2" key="1">
    <citation type="journal article" date="2012" name="Mol. Plant Microbe Interact.">
        <title>A highly conserved effector in Fusarium oxysporum is required for full virulence on Arabidopsis.</title>
        <authorList>
            <person name="Thatcher L.F."/>
            <person name="Gardiner D.M."/>
            <person name="Kazan K."/>
            <person name="Manners J."/>
        </authorList>
    </citation>
    <scope>NUCLEOTIDE SEQUENCE [LARGE SCALE GENOMIC DNA]</scope>
    <source>
        <strain evidence="2">Fo5176</strain>
    </source>
</reference>
<evidence type="ECO:0000313" key="2">
    <source>
        <dbReference type="EMBL" id="EGU72221.1"/>
    </source>
</evidence>
<comment type="caution">
    <text evidence="2">The sequence shown here is derived from an EMBL/GenBank/DDBJ whole genome shotgun (WGS) entry which is preliminary data.</text>
</comment>
<dbReference type="CDD" id="cd14686">
    <property type="entry name" value="bZIP"/>
    <property type="match status" value="1"/>
</dbReference>
<dbReference type="GO" id="GO:0003700">
    <property type="term" value="F:DNA-binding transcription factor activity"/>
    <property type="evidence" value="ECO:0007669"/>
    <property type="project" value="InterPro"/>
</dbReference>